<keyword evidence="1" id="KW-0472">Membrane</keyword>
<protein>
    <recommendedName>
        <fullName evidence="4">Transmembrane protein</fullName>
    </recommendedName>
</protein>
<dbReference type="AlphaFoldDB" id="A0A1W9KRX4"/>
<dbReference type="Proteomes" id="UP000192505">
    <property type="component" value="Unassembled WGS sequence"/>
</dbReference>
<keyword evidence="1" id="KW-1133">Transmembrane helix</keyword>
<accession>A0A1W9KRX4</accession>
<dbReference type="InterPro" id="IPR009937">
    <property type="entry name" value="Phage_holin_3_6"/>
</dbReference>
<sequence>MSDPAPPRGLLASLRQLVSTLIDIAQVRLELLGTEIEVEKRRLFDGLLWAGIALLLLGLGLVLLCGFVVLLLWDGYRLAAVATLALLFLAGGAMAVQHAKRRLRSSQGMFNASLTELQRDQTALAKPVDHEQH</sequence>
<comment type="caution">
    <text evidence="2">The sequence shown here is derived from an EMBL/GenBank/DDBJ whole genome shotgun (WGS) entry which is preliminary data.</text>
</comment>
<dbReference type="EMBL" id="MTEI01000011">
    <property type="protein sequence ID" value="OQW87009.1"/>
    <property type="molecule type" value="Genomic_DNA"/>
</dbReference>
<evidence type="ECO:0000313" key="3">
    <source>
        <dbReference type="Proteomes" id="UP000192505"/>
    </source>
</evidence>
<keyword evidence="1" id="KW-0812">Transmembrane</keyword>
<feature type="transmembrane region" description="Helical" evidence="1">
    <location>
        <begin position="78"/>
        <end position="96"/>
    </location>
</feature>
<proteinExistence type="predicted"/>
<organism evidence="2 3">
    <name type="scientific">Rhodoferax ferrireducens</name>
    <dbReference type="NCBI Taxonomy" id="192843"/>
    <lineage>
        <taxon>Bacteria</taxon>
        <taxon>Pseudomonadati</taxon>
        <taxon>Pseudomonadota</taxon>
        <taxon>Betaproteobacteria</taxon>
        <taxon>Burkholderiales</taxon>
        <taxon>Comamonadaceae</taxon>
        <taxon>Rhodoferax</taxon>
    </lineage>
</organism>
<reference evidence="2 3" key="1">
    <citation type="submission" date="2017-01" db="EMBL/GenBank/DDBJ databases">
        <title>Novel large sulfur bacteria in the metagenomes of groundwater-fed chemosynthetic microbial mats in the Lake Huron basin.</title>
        <authorList>
            <person name="Sharrar A.M."/>
            <person name="Flood B.E."/>
            <person name="Bailey J.V."/>
            <person name="Jones D.S."/>
            <person name="Biddanda B."/>
            <person name="Ruberg S.A."/>
            <person name="Marcus D.N."/>
            <person name="Dick G.J."/>
        </authorList>
    </citation>
    <scope>NUCLEOTIDE SEQUENCE [LARGE SCALE GENOMIC DNA]</scope>
    <source>
        <strain evidence="2">A7</strain>
    </source>
</reference>
<gene>
    <name evidence="2" type="ORF">BWK72_14810</name>
</gene>
<dbReference type="Pfam" id="PF07332">
    <property type="entry name" value="Phage_holin_3_6"/>
    <property type="match status" value="1"/>
</dbReference>
<evidence type="ECO:0008006" key="4">
    <source>
        <dbReference type="Google" id="ProtNLM"/>
    </source>
</evidence>
<evidence type="ECO:0000256" key="1">
    <source>
        <dbReference type="SAM" id="Phobius"/>
    </source>
</evidence>
<name>A0A1W9KRX4_9BURK</name>
<evidence type="ECO:0000313" key="2">
    <source>
        <dbReference type="EMBL" id="OQW87009.1"/>
    </source>
</evidence>
<feature type="transmembrane region" description="Helical" evidence="1">
    <location>
        <begin position="47"/>
        <end position="72"/>
    </location>
</feature>